<keyword evidence="5" id="KW-0413">Isomerase</keyword>
<dbReference type="GO" id="GO:0005829">
    <property type="term" value="C:cytosol"/>
    <property type="evidence" value="ECO:0007669"/>
    <property type="project" value="TreeGrafter"/>
</dbReference>
<keyword evidence="4 9" id="KW-0067">ATP-binding</keyword>
<dbReference type="GO" id="GO:0016887">
    <property type="term" value="F:ATP hydrolysis activity"/>
    <property type="evidence" value="ECO:0007669"/>
    <property type="project" value="RHEA"/>
</dbReference>
<name>Q481U8_COLP3</name>
<evidence type="ECO:0000259" key="10">
    <source>
        <dbReference type="PROSITE" id="PS51198"/>
    </source>
</evidence>
<feature type="binding site" evidence="9">
    <location>
        <begin position="239"/>
        <end position="246"/>
    </location>
    <ligand>
        <name>ATP</name>
        <dbReference type="ChEBI" id="CHEBI:30616"/>
    </ligand>
</feature>
<evidence type="ECO:0000256" key="2">
    <source>
        <dbReference type="ARBA" id="ARBA00022801"/>
    </source>
</evidence>
<proteinExistence type="predicted"/>
<dbReference type="InterPro" id="IPR000212">
    <property type="entry name" value="DNA_helicase_UvrD/REP"/>
</dbReference>
<evidence type="ECO:0000256" key="9">
    <source>
        <dbReference type="PROSITE-ProRule" id="PRU00560"/>
    </source>
</evidence>
<dbReference type="STRING" id="167879.CPS_2454"/>
<dbReference type="InterPro" id="IPR013498">
    <property type="entry name" value="Topo_IA_Znf"/>
</dbReference>
<dbReference type="HOGENOM" id="CLU_006494_1_0_6"/>
<accession>Q481U8</accession>
<keyword evidence="3 9" id="KW-0347">Helicase</keyword>
<evidence type="ECO:0000256" key="4">
    <source>
        <dbReference type="ARBA" id="ARBA00022840"/>
    </source>
</evidence>
<dbReference type="EMBL" id="CP000083">
    <property type="protein sequence ID" value="AAZ26394.1"/>
    <property type="molecule type" value="Genomic_DNA"/>
</dbReference>
<organism evidence="11 12">
    <name type="scientific">Colwellia psychrerythraea (strain 34H / ATCC BAA-681)</name>
    <name type="common">Vibrio psychroerythus</name>
    <dbReference type="NCBI Taxonomy" id="167879"/>
    <lineage>
        <taxon>Bacteria</taxon>
        <taxon>Pseudomonadati</taxon>
        <taxon>Pseudomonadota</taxon>
        <taxon>Gammaproteobacteria</taxon>
        <taxon>Alteromonadales</taxon>
        <taxon>Colwelliaceae</taxon>
        <taxon>Colwellia</taxon>
    </lineage>
</organism>
<dbReference type="Gene3D" id="3.40.50.300">
    <property type="entry name" value="P-loop containing nucleotide triphosphate hydrolases"/>
    <property type="match status" value="3"/>
</dbReference>
<dbReference type="EC" id="5.6.2.4" evidence="7"/>
<dbReference type="GO" id="GO:0043138">
    <property type="term" value="F:3'-5' DNA helicase activity"/>
    <property type="evidence" value="ECO:0007669"/>
    <property type="project" value="UniProtKB-EC"/>
</dbReference>
<dbReference type="PANTHER" id="PTHR11070:SF63">
    <property type="entry name" value="DNA HELICASE IV"/>
    <property type="match status" value="1"/>
</dbReference>
<keyword evidence="1 9" id="KW-0547">Nucleotide-binding</keyword>
<dbReference type="KEGG" id="cps:CPS_2454"/>
<dbReference type="FunFam" id="3.40.50.300:FF:000975">
    <property type="entry name" value="DNA helicase"/>
    <property type="match status" value="1"/>
</dbReference>
<dbReference type="InterPro" id="IPR014017">
    <property type="entry name" value="DNA_helicase_UvrD-like_C"/>
</dbReference>
<dbReference type="Proteomes" id="UP000000547">
    <property type="component" value="Chromosome"/>
</dbReference>
<evidence type="ECO:0000256" key="5">
    <source>
        <dbReference type="ARBA" id="ARBA00023235"/>
    </source>
</evidence>
<dbReference type="GO" id="GO:0005694">
    <property type="term" value="C:chromosome"/>
    <property type="evidence" value="ECO:0007669"/>
    <property type="project" value="InterPro"/>
</dbReference>
<evidence type="ECO:0000256" key="1">
    <source>
        <dbReference type="ARBA" id="ARBA00022741"/>
    </source>
</evidence>
<dbReference type="GO" id="GO:0003916">
    <property type="term" value="F:DNA topoisomerase activity"/>
    <property type="evidence" value="ECO:0007669"/>
    <property type="project" value="InterPro"/>
</dbReference>
<evidence type="ECO:0000313" key="12">
    <source>
        <dbReference type="Proteomes" id="UP000000547"/>
    </source>
</evidence>
<dbReference type="Pfam" id="PF01396">
    <property type="entry name" value="Zn_ribbon_Top1"/>
    <property type="match status" value="2"/>
</dbReference>
<dbReference type="AlphaFoldDB" id="Q481U8"/>
<comment type="catalytic activity">
    <reaction evidence="6">
        <text>Couples ATP hydrolysis with the unwinding of duplex DNA by translocating in the 3'-5' direction.</text>
        <dbReference type="EC" id="5.6.2.4"/>
    </reaction>
</comment>
<dbReference type="PANTHER" id="PTHR11070">
    <property type="entry name" value="UVRD / RECB / PCRA DNA HELICASE FAMILY MEMBER"/>
    <property type="match status" value="1"/>
</dbReference>
<reference evidence="11" key="1">
    <citation type="journal article" date="2005" name="Proc. Natl. Acad. Sci. U.S.A.">
        <title>The psychrophilic lifestyle as revealed by the genome sequence of Colwellia psychrerythraea 34H through genomic and proteomic analyses.</title>
        <authorList>
            <person name="Methe B.A."/>
            <person name="Nelson K.E."/>
            <person name="Deming J.W."/>
            <person name="Momen B."/>
            <person name="Melamud E."/>
            <person name="Zhang X."/>
            <person name="Moult J."/>
            <person name="Madupu R."/>
            <person name="Nelson W.C."/>
            <person name="Dodson R.J."/>
            <person name="Brinkac L.M."/>
            <person name="Daugherty S.C."/>
            <person name="Durkin A.S."/>
            <person name="DeBoy R.T."/>
            <person name="Kolonay J.F."/>
            <person name="Sullivan S.A."/>
            <person name="Zhou L."/>
            <person name="Davidsen T.M."/>
            <person name="Wu M."/>
            <person name="Huston A.L."/>
            <person name="Lewis M."/>
            <person name="Weaver B."/>
            <person name="Weidman J.F."/>
            <person name="Khouri H."/>
            <person name="Utterback T.R."/>
            <person name="Feldblyum T.V."/>
            <person name="Fraser C.M."/>
        </authorList>
    </citation>
    <scope>NUCLEOTIDE SEQUENCE [LARGE SCALE GENOMIC DNA]</scope>
    <source>
        <strain evidence="11">34H</strain>
    </source>
</reference>
<comment type="catalytic activity">
    <reaction evidence="8">
        <text>ATP + H2O = ADP + phosphate + H(+)</text>
        <dbReference type="Rhea" id="RHEA:13065"/>
        <dbReference type="ChEBI" id="CHEBI:15377"/>
        <dbReference type="ChEBI" id="CHEBI:15378"/>
        <dbReference type="ChEBI" id="CHEBI:30616"/>
        <dbReference type="ChEBI" id="CHEBI:43474"/>
        <dbReference type="ChEBI" id="CHEBI:456216"/>
        <dbReference type="EC" id="5.6.2.4"/>
    </reaction>
</comment>
<evidence type="ECO:0000256" key="6">
    <source>
        <dbReference type="ARBA" id="ARBA00034617"/>
    </source>
</evidence>
<evidence type="ECO:0000256" key="3">
    <source>
        <dbReference type="ARBA" id="ARBA00022806"/>
    </source>
</evidence>
<dbReference type="Pfam" id="PF13361">
    <property type="entry name" value="UvrD_C"/>
    <property type="match status" value="1"/>
</dbReference>
<dbReference type="GO" id="GO:0003677">
    <property type="term" value="F:DNA binding"/>
    <property type="evidence" value="ECO:0007669"/>
    <property type="project" value="InterPro"/>
</dbReference>
<dbReference type="Gene3D" id="3.30.65.10">
    <property type="entry name" value="Bacterial Topoisomerase I, domain 1"/>
    <property type="match status" value="2"/>
</dbReference>
<gene>
    <name evidence="11" type="primary">helD</name>
    <name evidence="11" type="ordered locus">CPS_2454</name>
</gene>
<dbReference type="InterPro" id="IPR014016">
    <property type="entry name" value="UvrD-like_ATP-bd"/>
</dbReference>
<sequence length="1042" mass="119066">MHFYKTNVVLMSSNPQTVVDSIEQLSDYCIPSSFFRRFIGIPTAIKISDCGVVIDVEDSLTTIKWEELIVPPTFHLSFFGQIISFKTESKSYVFTMLAYKSKRKHKNNCEQRWAAANIHRVETLLTAIERFKTNRYMRRSIIERIQLASRQELVRWLPWLNSNSSSKSTSSLTNVIEITQRLSYYQHWQQQGIADCRESYISKQLQTHEAFFDNVESNPLTLCQRRACIIDNDNNLLLAGAGTGKTSVMIGRTGYLLNSLQAKSDEILLLAYGRKAANEMDERIRDKLSTDKISATTFHRLGLSIIAQVEGGKPSLSVLADDEKAKSKWIQSYFERLIKEDRQYRKLILEYFGKYYYVERSAFDFKSKGEYYQYLTDNDIRSFKGEQVKSFGELYIANSLFSYGIEYQYEAKYAYDVKSIERKQYQPDFFLPEFNVYIEYYGIDENEDTAPYIDKDEYHEGIQWKRDTHNKFNTVCLEFTYAQHKTGQLLSALKASLIELKNRSDLSPADSFPSEKTPSELMSSEHISAELRPIELIPSDVILATLNESGRITELAKTFTQLVGLYKAACLDTTLDCTLASSLQNSIIANSVEPKQTEKALALLKPILSAYEQHLAQHHEIDFEDMINKALTYVQAGQFKSPWRYIMVDEFQDISEPRARLVKALRDNNKECSVFAVGDDWQAIYRFSGADVTLTTQFSNYFGSTTQSELDQTFRFNNQIGKVATDFISKNPAQITKKITSLKQVNAPAVSLLKRDNSQFRSRKTGLIDEMANGAIDDVLAAISAKVCKPVTVYLLARFWFFLPSNIDLNRLNNQYPLLTIDAQSFHTSKGKEADYVIIVGLKKGAHGFPSEKVTPALNEALLAKKEKFPYAEERRLLYVALTRAKDRVYIIADMTESNPFVKELVNDHQIELNEFECTATQSLVDDLHCLACKTGLLKKRTGRFGTFYACSNSPRCEHKEKPCAKCESPMTRKRYPGFKTCLNDLCKSLIPTCSLCDAEMVLRTSKKGEFWGCRNYKGNDPMSCKNGVDNANVNWPELVVD</sequence>
<dbReference type="SUPFAM" id="SSF52540">
    <property type="entry name" value="P-loop containing nucleoside triphosphate hydrolases"/>
    <property type="match status" value="1"/>
</dbReference>
<evidence type="ECO:0000256" key="8">
    <source>
        <dbReference type="ARBA" id="ARBA00048988"/>
    </source>
</evidence>
<dbReference type="Pfam" id="PF00580">
    <property type="entry name" value="UvrD-helicase"/>
    <property type="match status" value="2"/>
</dbReference>
<feature type="domain" description="UvrD-like helicase ATP-binding" evidence="10">
    <location>
        <begin position="218"/>
        <end position="717"/>
    </location>
</feature>
<keyword evidence="2 9" id="KW-0378">Hydrolase</keyword>
<dbReference type="GO" id="GO:0006265">
    <property type="term" value="P:DNA topological change"/>
    <property type="evidence" value="ECO:0007669"/>
    <property type="project" value="InterPro"/>
</dbReference>
<dbReference type="Gene3D" id="3.40.91.30">
    <property type="match status" value="1"/>
</dbReference>
<evidence type="ECO:0000313" key="11">
    <source>
        <dbReference type="EMBL" id="AAZ26394.1"/>
    </source>
</evidence>
<evidence type="ECO:0000256" key="7">
    <source>
        <dbReference type="ARBA" id="ARBA00034808"/>
    </source>
</evidence>
<protein>
    <recommendedName>
        <fullName evidence="7">DNA 3'-5' helicase</fullName>
        <ecNumber evidence="7">5.6.2.4</ecNumber>
    </recommendedName>
</protein>
<dbReference type="InterPro" id="IPR027417">
    <property type="entry name" value="P-loop_NTPase"/>
</dbReference>
<dbReference type="GO" id="GO:0000725">
    <property type="term" value="P:recombinational repair"/>
    <property type="evidence" value="ECO:0007669"/>
    <property type="project" value="TreeGrafter"/>
</dbReference>
<dbReference type="PROSITE" id="PS51198">
    <property type="entry name" value="UVRD_HELICASE_ATP_BIND"/>
    <property type="match status" value="1"/>
</dbReference>
<dbReference type="GO" id="GO:0005524">
    <property type="term" value="F:ATP binding"/>
    <property type="evidence" value="ECO:0007669"/>
    <property type="project" value="UniProtKB-UniRule"/>
</dbReference>